<dbReference type="PANTHER" id="PTHR11705">
    <property type="entry name" value="PROTEASE FAMILY M14 CARBOXYPEPTIDASE A,B"/>
    <property type="match status" value="1"/>
</dbReference>
<keyword evidence="9" id="KW-0482">Metalloprotease</keyword>
<evidence type="ECO:0000313" key="15">
    <source>
        <dbReference type="Proteomes" id="UP000018896"/>
    </source>
</evidence>
<comment type="cofactor">
    <cofactor evidence="1">
        <name>Zn(2+)</name>
        <dbReference type="ChEBI" id="CHEBI:29105"/>
    </cofactor>
</comment>
<dbReference type="InterPro" id="IPR000834">
    <property type="entry name" value="Peptidase_M14"/>
</dbReference>
<dbReference type="InterPro" id="IPR003137">
    <property type="entry name" value="PA_domain"/>
</dbReference>
<keyword evidence="6" id="KW-0732">Signal</keyword>
<evidence type="ECO:0000256" key="8">
    <source>
        <dbReference type="ARBA" id="ARBA00022833"/>
    </source>
</evidence>
<protein>
    <recommendedName>
        <fullName evidence="11">carboxypeptidase T</fullName>
        <ecNumber evidence="11">3.4.17.18</ecNumber>
    </recommendedName>
</protein>
<reference evidence="14 15" key="1">
    <citation type="journal article" date="2014" name="Genome Announc.">
        <title>Draft Genome Sequences of Three Alkaliphilic Bacillus Strains, Bacillus wakoensis JCM 9140T, Bacillus akibai JCM 9157T, and Bacillus hemicellulosilyticus JCM 9152T.</title>
        <authorList>
            <person name="Yuki M."/>
            <person name="Oshima K."/>
            <person name="Suda W."/>
            <person name="Oshida Y."/>
            <person name="Kitamura K."/>
            <person name="Iida T."/>
            <person name="Hattori M."/>
            <person name="Ohkuma M."/>
        </authorList>
    </citation>
    <scope>NUCLEOTIDE SEQUENCE [LARGE SCALE GENOMIC DNA]</scope>
    <source>
        <strain evidence="14 15">JCM 9157</strain>
    </source>
</reference>
<name>W4QSH8_HALA3</name>
<evidence type="ECO:0000256" key="11">
    <source>
        <dbReference type="ARBA" id="ARBA00066554"/>
    </source>
</evidence>
<dbReference type="eggNOG" id="COG2234">
    <property type="taxonomic scope" value="Bacteria"/>
</dbReference>
<dbReference type="Gene3D" id="3.40.630.10">
    <property type="entry name" value="Zn peptidases"/>
    <property type="match status" value="1"/>
</dbReference>
<dbReference type="PANTHER" id="PTHR11705:SF143">
    <property type="entry name" value="SLL0236 PROTEIN"/>
    <property type="match status" value="1"/>
</dbReference>
<dbReference type="GO" id="GO:0008270">
    <property type="term" value="F:zinc ion binding"/>
    <property type="evidence" value="ECO:0007669"/>
    <property type="project" value="InterPro"/>
</dbReference>
<dbReference type="GO" id="GO:0005615">
    <property type="term" value="C:extracellular space"/>
    <property type="evidence" value="ECO:0007669"/>
    <property type="project" value="TreeGrafter"/>
</dbReference>
<evidence type="ECO:0000256" key="3">
    <source>
        <dbReference type="ARBA" id="ARBA00022645"/>
    </source>
</evidence>
<keyword evidence="4" id="KW-0645">Protease</keyword>
<evidence type="ECO:0000256" key="5">
    <source>
        <dbReference type="ARBA" id="ARBA00022723"/>
    </source>
</evidence>
<dbReference type="RefSeq" id="WP_052012977.1">
    <property type="nucleotide sequence ID" value="NZ_BAUV01000007.1"/>
</dbReference>
<evidence type="ECO:0000256" key="10">
    <source>
        <dbReference type="ARBA" id="ARBA00050859"/>
    </source>
</evidence>
<keyword evidence="3 14" id="KW-0121">Carboxypeptidase</keyword>
<dbReference type="EMBL" id="BAUV01000007">
    <property type="protein sequence ID" value="GAE34289.1"/>
    <property type="molecule type" value="Genomic_DNA"/>
</dbReference>
<dbReference type="CDD" id="cd03859">
    <property type="entry name" value="M14_CPT"/>
    <property type="match status" value="1"/>
</dbReference>
<dbReference type="InterPro" id="IPR033810">
    <property type="entry name" value="Carboxypeptidase_T"/>
</dbReference>
<comment type="similarity">
    <text evidence="2 12">Belongs to the peptidase M14 family.</text>
</comment>
<evidence type="ECO:0000256" key="12">
    <source>
        <dbReference type="PROSITE-ProRule" id="PRU01379"/>
    </source>
</evidence>
<dbReference type="Proteomes" id="UP000018896">
    <property type="component" value="Unassembled WGS sequence"/>
</dbReference>
<comment type="caution">
    <text evidence="14">The sequence shown here is derived from an EMBL/GenBank/DDBJ whole genome shotgun (WGS) entry which is preliminary data.</text>
</comment>
<dbReference type="InterPro" id="IPR046450">
    <property type="entry name" value="PA_dom_sf"/>
</dbReference>
<evidence type="ECO:0000256" key="2">
    <source>
        <dbReference type="ARBA" id="ARBA00005988"/>
    </source>
</evidence>
<dbReference type="PRINTS" id="PR00765">
    <property type="entry name" value="CRBOXYPTASEA"/>
</dbReference>
<dbReference type="Pfam" id="PF02225">
    <property type="entry name" value="PA"/>
    <property type="match status" value="1"/>
</dbReference>
<dbReference type="STRING" id="1236973.JCM9157_1335"/>
<keyword evidence="8" id="KW-0862">Zinc</keyword>
<evidence type="ECO:0000256" key="4">
    <source>
        <dbReference type="ARBA" id="ARBA00022670"/>
    </source>
</evidence>
<dbReference type="PROSITE" id="PS52035">
    <property type="entry name" value="PEPTIDASE_M14"/>
    <property type="match status" value="1"/>
</dbReference>
<keyword evidence="5" id="KW-0479">Metal-binding</keyword>
<dbReference type="SMART" id="SM00631">
    <property type="entry name" value="Zn_pept"/>
    <property type="match status" value="1"/>
</dbReference>
<dbReference type="GO" id="GO:0004181">
    <property type="term" value="F:metallocarboxypeptidase activity"/>
    <property type="evidence" value="ECO:0007669"/>
    <property type="project" value="InterPro"/>
</dbReference>
<dbReference type="eggNOG" id="COG2866">
    <property type="taxonomic scope" value="Bacteria"/>
</dbReference>
<sequence length="759" mass="83453">MKKWIIYLMAVTLIVTSFLPVSQQVASARQEPVPLVVVSVESESDIQELINAGLDIADIDPVNLEVTIVLGNFEKQFLDSNDYSFDILVEDLNVPAESDIEKPLSIFSVLKSTERTDYRNIDEFYEEIAEIAEKYPELVRVEEIGRSVEGRPIHAIEISSTPGQKDGKPESVHMASHHAREWPTGELAMDLAWYLVDNYGSDTQVDHIVDNVRTWIIPMVNPDGFVWSQESFRMWRKNRKNNENGTFGVDPNRNYSYLWGGNGSSGVGSSETYRGIAPFSEPETAAIRDFYLDRNIVTTITGHTYGQLILYPWGNTTDPMRASDQFIAEMGAEMAKWNNYTDQPAMQLYATHGDTVDWIYGAMRGIAFTYEYGKEFIPPYEGYRSTVIDAGGHGEFDFNTFTFSVDYTGTSGKIIHAGKGLSAADFPAEVAGNIALIERGDISFRDKALNAAAAGASGVIIYNNTTGTVSGTLSSSGVPIPVVGITRADGVSLVNKLNAGEEVTASLQVSNTPRDSYKQLWEMSLPPFLYNIEKAAEHASTLEGQVVDKTTGEEVKATLELDLDFFVPQTGVRSGQSVTESQHVTLDTDGSFVWNVLPSEQPDYDTPPYLITAKAAGYYDAATEVEVKEFGEKHNIDFHLQPVAKVIGASASKESWNPNATIPFKFETFDHTGETKAMKDVKVKVLNGDKVVATYSEGKGASAIRSDVAGEYIINIQPRSLGLQSGTYSIIIEFTNQDTIETLVVPIEVGQSNSKGKAA</sequence>
<dbReference type="Pfam" id="PF00246">
    <property type="entry name" value="Peptidase_M14"/>
    <property type="match status" value="1"/>
</dbReference>
<dbReference type="EC" id="3.4.17.18" evidence="11"/>
<keyword evidence="7" id="KW-0378">Hydrolase</keyword>
<organism evidence="14 15">
    <name type="scientific">Halalkalibacter akibai (strain ATCC 43226 / DSM 21942 / CIP 109018 / JCM 9157 / 1139)</name>
    <name type="common">Bacillus akibai</name>
    <dbReference type="NCBI Taxonomy" id="1236973"/>
    <lineage>
        <taxon>Bacteria</taxon>
        <taxon>Bacillati</taxon>
        <taxon>Bacillota</taxon>
        <taxon>Bacilli</taxon>
        <taxon>Bacillales</taxon>
        <taxon>Bacillaceae</taxon>
        <taxon>Halalkalibacter</taxon>
    </lineage>
</organism>
<dbReference type="AlphaFoldDB" id="W4QSH8"/>
<dbReference type="SUPFAM" id="SSF53187">
    <property type="entry name" value="Zn-dependent exopeptidases"/>
    <property type="match status" value="1"/>
</dbReference>
<gene>
    <name evidence="14" type="ORF">JCM9157_1335</name>
</gene>
<comment type="catalytic activity">
    <reaction evidence="10">
        <text>Releases a C-terminal residue, which may be hydrophobic or positively charged.</text>
        <dbReference type="EC" id="3.4.17.18"/>
    </reaction>
</comment>
<evidence type="ECO:0000256" key="6">
    <source>
        <dbReference type="ARBA" id="ARBA00022729"/>
    </source>
</evidence>
<keyword evidence="15" id="KW-1185">Reference proteome</keyword>
<evidence type="ECO:0000313" key="14">
    <source>
        <dbReference type="EMBL" id="GAE34289.1"/>
    </source>
</evidence>
<dbReference type="Gene3D" id="2.60.40.1120">
    <property type="entry name" value="Carboxypeptidase-like, regulatory domain"/>
    <property type="match status" value="1"/>
</dbReference>
<evidence type="ECO:0000256" key="1">
    <source>
        <dbReference type="ARBA" id="ARBA00001947"/>
    </source>
</evidence>
<accession>W4QSH8</accession>
<dbReference type="SUPFAM" id="SSF52025">
    <property type="entry name" value="PA domain"/>
    <property type="match status" value="1"/>
</dbReference>
<dbReference type="GO" id="GO:0006508">
    <property type="term" value="P:proteolysis"/>
    <property type="evidence" value="ECO:0007669"/>
    <property type="project" value="UniProtKB-KW"/>
</dbReference>
<feature type="domain" description="Peptidase M14" evidence="13">
    <location>
        <begin position="117"/>
        <end position="394"/>
    </location>
</feature>
<dbReference type="Gene3D" id="3.50.30.30">
    <property type="match status" value="1"/>
</dbReference>
<proteinExistence type="inferred from homology"/>
<evidence type="ECO:0000259" key="13">
    <source>
        <dbReference type="PROSITE" id="PS52035"/>
    </source>
</evidence>
<dbReference type="OrthoDB" id="9809277at2"/>
<dbReference type="FunFam" id="3.40.630.10:FF:000084">
    <property type="entry name" value="Carboxypeptidase B2"/>
    <property type="match status" value="1"/>
</dbReference>
<evidence type="ECO:0000256" key="9">
    <source>
        <dbReference type="ARBA" id="ARBA00023049"/>
    </source>
</evidence>
<feature type="active site" description="Proton donor/acceptor" evidence="12">
    <location>
        <position position="371"/>
    </location>
</feature>
<evidence type="ECO:0000256" key="7">
    <source>
        <dbReference type="ARBA" id="ARBA00022801"/>
    </source>
</evidence>